<dbReference type="GO" id="GO:0016020">
    <property type="term" value="C:membrane"/>
    <property type="evidence" value="ECO:0007669"/>
    <property type="project" value="UniProtKB-SubCell"/>
</dbReference>
<name>A0AAV7QDH6_PLEWA</name>
<gene>
    <name evidence="8" type="ORF">NDU88_003637</name>
</gene>
<feature type="transmembrane region" description="Helical" evidence="6">
    <location>
        <begin position="326"/>
        <end position="345"/>
    </location>
</feature>
<feature type="transmembrane region" description="Helical" evidence="6">
    <location>
        <begin position="650"/>
        <end position="673"/>
    </location>
</feature>
<protein>
    <recommendedName>
        <fullName evidence="7">Major facilitator superfamily (MFS) profile domain-containing protein</fullName>
    </recommendedName>
</protein>
<dbReference type="EMBL" id="JANPWB010000010">
    <property type="protein sequence ID" value="KAJ1137224.1"/>
    <property type="molecule type" value="Genomic_DNA"/>
</dbReference>
<feature type="compositionally biased region" description="Pro residues" evidence="5">
    <location>
        <begin position="1"/>
        <end position="14"/>
    </location>
</feature>
<accession>A0AAV7QDH6</accession>
<keyword evidence="2 6" id="KW-0812">Transmembrane</keyword>
<evidence type="ECO:0000256" key="4">
    <source>
        <dbReference type="ARBA" id="ARBA00023136"/>
    </source>
</evidence>
<dbReference type="PROSITE" id="PS00216">
    <property type="entry name" value="SUGAR_TRANSPORT_1"/>
    <property type="match status" value="1"/>
</dbReference>
<feature type="region of interest" description="Disordered" evidence="5">
    <location>
        <begin position="1"/>
        <end position="21"/>
    </location>
</feature>
<dbReference type="PROSITE" id="PS50850">
    <property type="entry name" value="MFS"/>
    <property type="match status" value="1"/>
</dbReference>
<feature type="transmembrane region" description="Helical" evidence="6">
    <location>
        <begin position="564"/>
        <end position="584"/>
    </location>
</feature>
<feature type="transmembrane region" description="Helical" evidence="6">
    <location>
        <begin position="626"/>
        <end position="644"/>
    </location>
</feature>
<evidence type="ECO:0000313" key="9">
    <source>
        <dbReference type="Proteomes" id="UP001066276"/>
    </source>
</evidence>
<keyword evidence="9" id="KW-1185">Reference proteome</keyword>
<dbReference type="GO" id="GO:0022857">
    <property type="term" value="F:transmembrane transporter activity"/>
    <property type="evidence" value="ECO:0007669"/>
    <property type="project" value="InterPro"/>
</dbReference>
<evidence type="ECO:0000256" key="1">
    <source>
        <dbReference type="ARBA" id="ARBA00004141"/>
    </source>
</evidence>
<organism evidence="8 9">
    <name type="scientific">Pleurodeles waltl</name>
    <name type="common">Iberian ribbed newt</name>
    <dbReference type="NCBI Taxonomy" id="8319"/>
    <lineage>
        <taxon>Eukaryota</taxon>
        <taxon>Metazoa</taxon>
        <taxon>Chordata</taxon>
        <taxon>Craniata</taxon>
        <taxon>Vertebrata</taxon>
        <taxon>Euteleostomi</taxon>
        <taxon>Amphibia</taxon>
        <taxon>Batrachia</taxon>
        <taxon>Caudata</taxon>
        <taxon>Salamandroidea</taxon>
        <taxon>Salamandridae</taxon>
        <taxon>Pleurodelinae</taxon>
        <taxon>Pleurodeles</taxon>
    </lineage>
</organism>
<feature type="transmembrane region" description="Helical" evidence="6">
    <location>
        <begin position="383"/>
        <end position="405"/>
    </location>
</feature>
<dbReference type="Gene3D" id="1.20.1250.20">
    <property type="entry name" value="MFS general substrate transporter like domains"/>
    <property type="match status" value="1"/>
</dbReference>
<dbReference type="InterPro" id="IPR036259">
    <property type="entry name" value="MFS_trans_sf"/>
</dbReference>
<evidence type="ECO:0000313" key="8">
    <source>
        <dbReference type="EMBL" id="KAJ1137224.1"/>
    </source>
</evidence>
<comment type="caution">
    <text evidence="8">The sequence shown here is derived from an EMBL/GenBank/DDBJ whole genome shotgun (WGS) entry which is preliminary data.</text>
</comment>
<reference evidence="8" key="1">
    <citation type="journal article" date="2022" name="bioRxiv">
        <title>Sequencing and chromosome-scale assembly of the giantPleurodeles waltlgenome.</title>
        <authorList>
            <person name="Brown T."/>
            <person name="Elewa A."/>
            <person name="Iarovenko S."/>
            <person name="Subramanian E."/>
            <person name="Araus A.J."/>
            <person name="Petzold A."/>
            <person name="Susuki M."/>
            <person name="Suzuki K.-i.T."/>
            <person name="Hayashi T."/>
            <person name="Toyoda A."/>
            <person name="Oliveira C."/>
            <person name="Osipova E."/>
            <person name="Leigh N.D."/>
            <person name="Simon A."/>
            <person name="Yun M.H."/>
        </authorList>
    </citation>
    <scope>NUCLEOTIDE SEQUENCE</scope>
    <source>
        <strain evidence="8">20211129_DDA</strain>
        <tissue evidence="8">Liver</tissue>
    </source>
</reference>
<dbReference type="InterPro" id="IPR005829">
    <property type="entry name" value="Sugar_transporter_CS"/>
</dbReference>
<evidence type="ECO:0000256" key="6">
    <source>
        <dbReference type="SAM" id="Phobius"/>
    </source>
</evidence>
<proteinExistence type="predicted"/>
<feature type="transmembrane region" description="Helical" evidence="6">
    <location>
        <begin position="351"/>
        <end position="371"/>
    </location>
</feature>
<dbReference type="InterPro" id="IPR005828">
    <property type="entry name" value="MFS_sugar_transport-like"/>
</dbReference>
<dbReference type="InterPro" id="IPR020846">
    <property type="entry name" value="MFS_dom"/>
</dbReference>
<feature type="transmembrane region" description="Helical" evidence="6">
    <location>
        <begin position="536"/>
        <end position="557"/>
    </location>
</feature>
<keyword evidence="4 6" id="KW-0472">Membrane</keyword>
<feature type="transmembrane region" description="Helical" evidence="6">
    <location>
        <begin position="504"/>
        <end position="524"/>
    </location>
</feature>
<feature type="compositionally biased region" description="Basic and acidic residues" evidence="5">
    <location>
        <begin position="102"/>
        <end position="111"/>
    </location>
</feature>
<feature type="domain" description="Major facilitator superfamily (MFS) profile" evidence="7">
    <location>
        <begin position="182"/>
        <end position="678"/>
    </location>
</feature>
<keyword evidence="3 6" id="KW-1133">Transmembrane helix</keyword>
<evidence type="ECO:0000256" key="2">
    <source>
        <dbReference type="ARBA" id="ARBA00022692"/>
    </source>
</evidence>
<dbReference type="PANTHER" id="PTHR24064">
    <property type="entry name" value="SOLUTE CARRIER FAMILY 22 MEMBER"/>
    <property type="match status" value="1"/>
</dbReference>
<sequence>MLAPPAAPHCPAPISPQASPRALSALTPPFVRRFWVKLIRGLCLVGGSWSCKPGTAGRPAAGSTGRRRLPEPQPRDPRPSPRPDRAGPGPAVGWGHRASHPGTEKSAREHLSVSPVPSASDFSLDPVEPNFPEMDGSVTEPEAPSLPRDYSGHSTLEPALEPPSFEVTMARLEGFGQHQRLQLILSWLPNLLVAFGIFSDIFITLTPDHQCHVDLSDLPLALRNATGEELLNATIPFSRDGEGDLTHSQCSRYFYNSSSQRQEGPCDKGWVYSSQPALANNMVTQWNLVCSQYWEVPLEEVCFIIGFLTGFLILGFSADRFGRRQTFFLSLLLAVLCGTLCAVATSPAMFILTRFFLGTMLAGVYLSLYVIRLELCRPSQRLTVTVGAALVMIAGQFLLLGLAVGCKDWRVLQSAITAPLAVFLLYGFPHLFLESPRWLLACQKIPEAKAVLKVLVERNGRGFEGMRPDAEDVFLEMESSLQPHINSQPSITTLLNCGNIWKNLVILGFTTCIAHGIHHCYGTFRKDIQGARSGLYLSYLLSAGAGLLACIFLWATVDRFGRRAMLLLSMTLTGIASLTLLGLIEYLNEAIIMTFSILGLFASFAAASLSILFAAEITPTVVRGRCLGLILALAWLGKLSSPLLDLHNQHGYFLQHVILASLAILCILSIMLLPESKRKPLPETLPDGEGYRRPSLLRGHNRRLQDNVPLLSTPNPAM</sequence>
<comment type="subcellular location">
    <subcellularLocation>
        <location evidence="1">Membrane</location>
        <topology evidence="1">Multi-pass membrane protein</topology>
    </subcellularLocation>
</comment>
<evidence type="ECO:0000259" key="7">
    <source>
        <dbReference type="PROSITE" id="PS50850"/>
    </source>
</evidence>
<evidence type="ECO:0000256" key="5">
    <source>
        <dbReference type="SAM" id="MobiDB-lite"/>
    </source>
</evidence>
<feature type="transmembrane region" description="Helical" evidence="6">
    <location>
        <begin position="590"/>
        <end position="614"/>
    </location>
</feature>
<evidence type="ECO:0000256" key="3">
    <source>
        <dbReference type="ARBA" id="ARBA00022989"/>
    </source>
</evidence>
<dbReference type="Pfam" id="PF00083">
    <property type="entry name" value="Sugar_tr"/>
    <property type="match status" value="1"/>
</dbReference>
<feature type="transmembrane region" description="Helical" evidence="6">
    <location>
        <begin position="411"/>
        <end position="433"/>
    </location>
</feature>
<dbReference type="AlphaFoldDB" id="A0AAV7QDH6"/>
<feature type="region of interest" description="Disordered" evidence="5">
    <location>
        <begin position="50"/>
        <end position="160"/>
    </location>
</feature>
<dbReference type="Proteomes" id="UP001066276">
    <property type="component" value="Chromosome 6"/>
</dbReference>
<dbReference type="SUPFAM" id="SSF103473">
    <property type="entry name" value="MFS general substrate transporter"/>
    <property type="match status" value="1"/>
</dbReference>
<feature type="compositionally biased region" description="Basic and acidic residues" evidence="5">
    <location>
        <begin position="68"/>
        <end position="85"/>
    </location>
</feature>
<feature type="transmembrane region" description="Helical" evidence="6">
    <location>
        <begin position="293"/>
        <end position="314"/>
    </location>
</feature>